<gene>
    <name evidence="2" type="ORF">SAMN05444417_3116</name>
</gene>
<accession>A0A1M6HA57</accession>
<protein>
    <submittedName>
        <fullName evidence="2">Uncharacterized protein</fullName>
    </submittedName>
</protein>
<evidence type="ECO:0000313" key="3">
    <source>
        <dbReference type="Proteomes" id="UP000184292"/>
    </source>
</evidence>
<dbReference type="EMBL" id="FQYO01000006">
    <property type="protein sequence ID" value="SHJ19122.1"/>
    <property type="molecule type" value="Genomic_DNA"/>
</dbReference>
<keyword evidence="1" id="KW-1133">Transmembrane helix</keyword>
<organism evidence="2 3">
    <name type="scientific">Wenxinia saemankumensis</name>
    <dbReference type="NCBI Taxonomy" id="1447782"/>
    <lineage>
        <taxon>Bacteria</taxon>
        <taxon>Pseudomonadati</taxon>
        <taxon>Pseudomonadota</taxon>
        <taxon>Alphaproteobacteria</taxon>
        <taxon>Rhodobacterales</taxon>
        <taxon>Roseobacteraceae</taxon>
        <taxon>Wenxinia</taxon>
    </lineage>
</organism>
<reference evidence="2 3" key="1">
    <citation type="submission" date="2016-11" db="EMBL/GenBank/DDBJ databases">
        <authorList>
            <person name="Jaros S."/>
            <person name="Januszkiewicz K."/>
            <person name="Wedrychowicz H."/>
        </authorList>
    </citation>
    <scope>NUCLEOTIDE SEQUENCE [LARGE SCALE GENOMIC DNA]</scope>
    <source>
        <strain evidence="2 3">DSM 100565</strain>
    </source>
</reference>
<dbReference type="AlphaFoldDB" id="A0A1M6HA57"/>
<keyword evidence="1" id="KW-0472">Membrane</keyword>
<feature type="transmembrane region" description="Helical" evidence="1">
    <location>
        <begin position="15"/>
        <end position="35"/>
    </location>
</feature>
<keyword evidence="3" id="KW-1185">Reference proteome</keyword>
<proteinExistence type="predicted"/>
<feature type="transmembrane region" description="Helical" evidence="1">
    <location>
        <begin position="42"/>
        <end position="63"/>
    </location>
</feature>
<evidence type="ECO:0000313" key="2">
    <source>
        <dbReference type="EMBL" id="SHJ19122.1"/>
    </source>
</evidence>
<dbReference type="STRING" id="1447782.SAMN05444417_3116"/>
<dbReference type="Proteomes" id="UP000184292">
    <property type="component" value="Unassembled WGS sequence"/>
</dbReference>
<name>A0A1M6HA57_9RHOB</name>
<evidence type="ECO:0000256" key="1">
    <source>
        <dbReference type="SAM" id="Phobius"/>
    </source>
</evidence>
<keyword evidence="1" id="KW-0812">Transmembrane</keyword>
<sequence length="64" mass="6609">MALGASGVRWTAYDFAYMAMLVAALGLGLELALRLGSWARRLGAAALVAVAALVVWIDGAVGLF</sequence>